<feature type="domain" description="Probable transposase IS891/IS1136/IS1341" evidence="9">
    <location>
        <begin position="174"/>
        <end position="281"/>
    </location>
</feature>
<organism evidence="12 13">
    <name type="scientific">Streptomyces yangpuensis</name>
    <dbReference type="NCBI Taxonomy" id="1648182"/>
    <lineage>
        <taxon>Bacteria</taxon>
        <taxon>Bacillati</taxon>
        <taxon>Actinomycetota</taxon>
        <taxon>Actinomycetes</taxon>
        <taxon>Kitasatosporales</taxon>
        <taxon>Streptomycetaceae</taxon>
        <taxon>Streptomyces</taxon>
    </lineage>
</organism>
<proteinExistence type="inferred from homology"/>
<evidence type="ECO:0000259" key="9">
    <source>
        <dbReference type="Pfam" id="PF01385"/>
    </source>
</evidence>
<name>A0ABY5Q1I4_9ACTN</name>
<accession>A0ABY5Q1I4</accession>
<keyword evidence="5" id="KW-0862">Zinc</keyword>
<feature type="domain" description="Transposase putative helix-turn-helix" evidence="11">
    <location>
        <begin position="6"/>
        <end position="50"/>
    </location>
</feature>
<evidence type="ECO:0000256" key="1">
    <source>
        <dbReference type="ARBA" id="ARBA00008761"/>
    </source>
</evidence>
<feature type="region of interest" description="Disordered" evidence="8">
    <location>
        <begin position="371"/>
        <end position="432"/>
    </location>
</feature>
<keyword evidence="6" id="KW-0238">DNA-binding</keyword>
<dbReference type="InterPro" id="IPR001959">
    <property type="entry name" value="Transposase"/>
</dbReference>
<protein>
    <submittedName>
        <fullName evidence="12">Transposase</fullName>
    </submittedName>
</protein>
<evidence type="ECO:0000256" key="3">
    <source>
        <dbReference type="ARBA" id="ARBA00022578"/>
    </source>
</evidence>
<reference evidence="12" key="1">
    <citation type="submission" date="2022-08" db="EMBL/GenBank/DDBJ databases">
        <authorList>
            <person name="Tian L."/>
        </authorList>
    </citation>
    <scope>NUCLEOTIDE SEQUENCE</scope>
    <source>
        <strain evidence="12">CM253</strain>
    </source>
</reference>
<evidence type="ECO:0000256" key="8">
    <source>
        <dbReference type="SAM" id="MobiDB-lite"/>
    </source>
</evidence>
<evidence type="ECO:0000256" key="2">
    <source>
        <dbReference type="ARBA" id="ARBA00011044"/>
    </source>
</evidence>
<evidence type="ECO:0000259" key="11">
    <source>
        <dbReference type="Pfam" id="PF12323"/>
    </source>
</evidence>
<dbReference type="GeneID" id="95576015"/>
<keyword evidence="3" id="KW-0815">Transposition</keyword>
<dbReference type="NCBIfam" id="TIGR01766">
    <property type="entry name" value="IS200/IS605 family accessory protein TnpB-like domain"/>
    <property type="match status" value="1"/>
</dbReference>
<evidence type="ECO:0000256" key="4">
    <source>
        <dbReference type="ARBA" id="ARBA00022723"/>
    </source>
</evidence>
<keyword evidence="4" id="KW-0479">Metal-binding</keyword>
<dbReference type="PANTHER" id="PTHR30405:SF25">
    <property type="entry name" value="RNA-GUIDED DNA ENDONUCLEASE INSQ-RELATED"/>
    <property type="match status" value="1"/>
</dbReference>
<dbReference type="RefSeq" id="WP_257856431.1">
    <property type="nucleotide sequence ID" value="NZ_CP102514.1"/>
</dbReference>
<dbReference type="InterPro" id="IPR010095">
    <property type="entry name" value="Cas12f1-like_TNB"/>
</dbReference>
<dbReference type="NCBIfam" id="NF040570">
    <property type="entry name" value="guided_TnpB"/>
    <property type="match status" value="1"/>
</dbReference>
<comment type="similarity">
    <text evidence="1">In the C-terminal section; belongs to the transposase 35 family.</text>
</comment>
<keyword evidence="7" id="KW-0233">DNA recombination</keyword>
<evidence type="ECO:0000259" key="10">
    <source>
        <dbReference type="Pfam" id="PF07282"/>
    </source>
</evidence>
<dbReference type="Pfam" id="PF12323">
    <property type="entry name" value="HTH_OrfB_IS605"/>
    <property type="match status" value="1"/>
</dbReference>
<dbReference type="InterPro" id="IPR051399">
    <property type="entry name" value="RNA-guided_DNA_endo/Transpos"/>
</dbReference>
<gene>
    <name evidence="12" type="ORF">NRK68_21175</name>
</gene>
<evidence type="ECO:0000256" key="6">
    <source>
        <dbReference type="ARBA" id="ARBA00023125"/>
    </source>
</evidence>
<evidence type="ECO:0000313" key="13">
    <source>
        <dbReference type="Proteomes" id="UP001057738"/>
    </source>
</evidence>
<dbReference type="Pfam" id="PF07282">
    <property type="entry name" value="Cas12f1-like_TNB"/>
    <property type="match status" value="1"/>
</dbReference>
<evidence type="ECO:0000313" key="12">
    <source>
        <dbReference type="EMBL" id="UUY49505.1"/>
    </source>
</evidence>
<dbReference type="Proteomes" id="UP001057738">
    <property type="component" value="Chromosome"/>
</dbReference>
<comment type="similarity">
    <text evidence="2">In the N-terminal section; belongs to the transposase 2 family.</text>
</comment>
<dbReference type="EMBL" id="CP102514">
    <property type="protein sequence ID" value="UUY49505.1"/>
    <property type="molecule type" value="Genomic_DNA"/>
</dbReference>
<evidence type="ECO:0000256" key="5">
    <source>
        <dbReference type="ARBA" id="ARBA00022833"/>
    </source>
</evidence>
<evidence type="ECO:0000256" key="7">
    <source>
        <dbReference type="ARBA" id="ARBA00023172"/>
    </source>
</evidence>
<dbReference type="PANTHER" id="PTHR30405">
    <property type="entry name" value="TRANSPOSASE"/>
    <property type="match status" value="1"/>
</dbReference>
<dbReference type="InterPro" id="IPR021027">
    <property type="entry name" value="Transposase_put_HTH"/>
</dbReference>
<keyword evidence="13" id="KW-1185">Reference proteome</keyword>
<dbReference type="Pfam" id="PF01385">
    <property type="entry name" value="OrfB_IS605"/>
    <property type="match status" value="1"/>
</dbReference>
<sequence length="432" mass="48415">MGNSAVKRAFKFRFYPDDAQATELSKTFGCVRKVYNLALAARAEARDSRQRVEYAQTSAMLTAWKRSPELAYLNEVSCVPLQQALRHLQRAFVAFRDGRSRHPRFKSKRKSRTSAEYTRSAFRFRDGRLTLAKMARALPIVWSRPLPPGAVPTTVTVSRDPAGRWFVSLLFEDDPDPFPRSAQAVGIDAGLTALVTLSTGEKITNPKFERRDRARLARVQRALARKEKGSRNRAKARTRVARVHARIADRRRDHLHKLTTRLVRENQTLVIEDLAVRNMQQNPRLARAISDAAWRELRSMLEYKTAWYGRELITIDRWHPSSMCGALTRDVPLNIRVWTCADCGTEHDRDENAAINLLAAGLAVSACGAGVGPRRASATPGRRAMKQESPSVRAGRLPLREGDEAKQPNVGVSNAALPSAMPADTLRTSSQQ</sequence>
<feature type="domain" description="Cas12f1-like TNB" evidence="10">
    <location>
        <begin position="294"/>
        <end position="357"/>
    </location>
</feature>